<gene>
    <name evidence="3" type="ORF">ILEXP_LOCUS35375</name>
</gene>
<dbReference type="Proteomes" id="UP001642360">
    <property type="component" value="Unassembled WGS sequence"/>
</dbReference>
<dbReference type="InterPro" id="IPR013989">
    <property type="entry name" value="Dev_and_cell_death_domain"/>
</dbReference>
<dbReference type="SMART" id="SM00767">
    <property type="entry name" value="DCD"/>
    <property type="match status" value="1"/>
</dbReference>
<feature type="region of interest" description="Disordered" evidence="1">
    <location>
        <begin position="1"/>
        <end position="21"/>
    </location>
</feature>
<organism evidence="3 4">
    <name type="scientific">Ilex paraguariensis</name>
    <name type="common">yerba mate</name>
    <dbReference type="NCBI Taxonomy" id="185542"/>
    <lineage>
        <taxon>Eukaryota</taxon>
        <taxon>Viridiplantae</taxon>
        <taxon>Streptophyta</taxon>
        <taxon>Embryophyta</taxon>
        <taxon>Tracheophyta</taxon>
        <taxon>Spermatophyta</taxon>
        <taxon>Magnoliopsida</taxon>
        <taxon>eudicotyledons</taxon>
        <taxon>Gunneridae</taxon>
        <taxon>Pentapetalae</taxon>
        <taxon>asterids</taxon>
        <taxon>campanulids</taxon>
        <taxon>Aquifoliales</taxon>
        <taxon>Aquifoliaceae</taxon>
        <taxon>Ilex</taxon>
    </lineage>
</organism>
<dbReference type="AlphaFoldDB" id="A0ABC8TDF5"/>
<sequence length="640" mass="69061">MTNGGGKMFKDKGSSNLRSASRIIDKKARNEKNSRIRSNLSFVHTTTQTYAFAPANPNVPTIAPATSGNYNWTSAEGEMLASRDHLSGFIFMCNGKTKADCYKYRVFGLPAAKMEVVEKIKLHTKLFLFDFDLKLLYGVYTAASKGELGMEPTAFGGRFSAQVRFEIFKDCLPLPESAFKHVIKDNYNGGSKFRQELSAEQVTNLISTFRPMAVSPSGSAVSLMPNAVRPAKFVPPGIEVQTRPVAEFSSSYAQYLGRSQLTHHELALNSQHVQQAGPLCARVPHASIADMDCLQPTTQSMHLLPKIPQTVADPYYPAEGRHVYFPEYHFSHQQTPFCRYTAVPNDGERGIVMLSSSTNDHTGVESFNAPGQVHARMPSQLSATSHGHMRLRSSSLTAAYWAGVAYEGPKQECSSHQLIPSVSTGLGHKNVPVPSVGAGLTRPAMPEKTDTETFLQLGSADNNHDFSLAVTSAPIQAHATVPLQFRAPSHGAGTNKESASQLGAAYGYHHNLAVSATNASLQAHVQVSSQVPGPSYGLAKLTSSSEVAAYWTAMAAQDPNQVYSGSHQMLSSVEGTAYCYDHNLAASATNATLKAQTQAPLYGAAYLPSSSEAAASWTQVASEDPNLVYSGPHEMPPEYG</sequence>
<evidence type="ECO:0000256" key="1">
    <source>
        <dbReference type="SAM" id="MobiDB-lite"/>
    </source>
</evidence>
<dbReference type="EMBL" id="CAUOFW020004547">
    <property type="protein sequence ID" value="CAK9166167.1"/>
    <property type="molecule type" value="Genomic_DNA"/>
</dbReference>
<dbReference type="Pfam" id="PF10539">
    <property type="entry name" value="Dev_Cell_Death"/>
    <property type="match status" value="1"/>
</dbReference>
<reference evidence="3 4" key="1">
    <citation type="submission" date="2024-02" db="EMBL/GenBank/DDBJ databases">
        <authorList>
            <person name="Vignale AGUSTIN F."/>
            <person name="Sosa J E."/>
            <person name="Modenutti C."/>
        </authorList>
    </citation>
    <scope>NUCLEOTIDE SEQUENCE [LARGE SCALE GENOMIC DNA]</scope>
</reference>
<accession>A0ABC8TDF5</accession>
<dbReference type="PANTHER" id="PTHR46444">
    <property type="entry name" value="DCD (DEVELOPMENT AND CELL DEATH) DOMAIN PROTEIN-RELATED"/>
    <property type="match status" value="1"/>
</dbReference>
<protein>
    <recommendedName>
        <fullName evidence="2">DCD domain-containing protein</fullName>
    </recommendedName>
</protein>
<proteinExistence type="predicted"/>
<comment type="caution">
    <text evidence="3">The sequence shown here is derived from an EMBL/GenBank/DDBJ whole genome shotgun (WGS) entry which is preliminary data.</text>
</comment>
<feature type="domain" description="DCD" evidence="2">
    <location>
        <begin position="84"/>
        <end position="211"/>
    </location>
</feature>
<dbReference type="PROSITE" id="PS51222">
    <property type="entry name" value="DCD"/>
    <property type="match status" value="1"/>
</dbReference>
<evidence type="ECO:0000259" key="2">
    <source>
        <dbReference type="PROSITE" id="PS51222"/>
    </source>
</evidence>
<evidence type="ECO:0000313" key="4">
    <source>
        <dbReference type="Proteomes" id="UP001642360"/>
    </source>
</evidence>
<keyword evidence="4" id="KW-1185">Reference proteome</keyword>
<evidence type="ECO:0000313" key="3">
    <source>
        <dbReference type="EMBL" id="CAK9166167.1"/>
    </source>
</evidence>
<dbReference type="PANTHER" id="PTHR46444:SF19">
    <property type="entry name" value="OS02G0745600 PROTEIN"/>
    <property type="match status" value="1"/>
</dbReference>
<name>A0ABC8TDF5_9AQUA</name>